<evidence type="ECO:0000256" key="2">
    <source>
        <dbReference type="ARBA" id="ARBA00022741"/>
    </source>
</evidence>
<evidence type="ECO:0000259" key="5">
    <source>
        <dbReference type="Pfam" id="PF00004"/>
    </source>
</evidence>
<dbReference type="GO" id="GO:0005524">
    <property type="term" value="F:ATP binding"/>
    <property type="evidence" value="ECO:0007669"/>
    <property type="project" value="UniProtKB-KW"/>
</dbReference>
<keyword evidence="3 4" id="KW-0067">ATP-binding</keyword>
<sequence length="151" mass="16843">MIATGLDQKIGVTVIAATNRPDKIDIALLRPGRFDRLLDVQPPDEADREDIFRIHTRSIPCSHDVNLNELARLTEGYTGADIKLVCREAAVAALDENFDIPEVAIVHFKSAIDRVNPSDMQFYQELAARFRRLVDDTDKATTTGIHTETAI</sequence>
<keyword evidence="2 4" id="KW-0547">Nucleotide-binding</keyword>
<evidence type="ECO:0000259" key="6">
    <source>
        <dbReference type="Pfam" id="PF17862"/>
    </source>
</evidence>
<evidence type="ECO:0008006" key="9">
    <source>
        <dbReference type="Google" id="ProtNLM"/>
    </source>
</evidence>
<evidence type="ECO:0000256" key="1">
    <source>
        <dbReference type="ARBA" id="ARBA00006914"/>
    </source>
</evidence>
<dbReference type="InterPro" id="IPR041569">
    <property type="entry name" value="AAA_lid_3"/>
</dbReference>
<evidence type="ECO:0000256" key="3">
    <source>
        <dbReference type="ARBA" id="ARBA00022840"/>
    </source>
</evidence>
<dbReference type="PANTHER" id="PTHR23077:SF27">
    <property type="entry name" value="ATPASE FAMILY GENE 2 PROTEIN HOMOLOG A"/>
    <property type="match status" value="1"/>
</dbReference>
<dbReference type="Gene3D" id="3.40.50.300">
    <property type="entry name" value="P-loop containing nucleotide triphosphate hydrolases"/>
    <property type="match status" value="1"/>
</dbReference>
<dbReference type="Pfam" id="PF17862">
    <property type="entry name" value="AAA_lid_3"/>
    <property type="match status" value="1"/>
</dbReference>
<dbReference type="InterPro" id="IPR027417">
    <property type="entry name" value="P-loop_NTPase"/>
</dbReference>
<evidence type="ECO:0000313" key="8">
    <source>
        <dbReference type="Proteomes" id="UP000324705"/>
    </source>
</evidence>
<gene>
    <name evidence="7" type="ORF">TRITD_1Bv1G031870</name>
</gene>
<dbReference type="Pfam" id="PF00004">
    <property type="entry name" value="AAA"/>
    <property type="match status" value="1"/>
</dbReference>
<dbReference type="Gene3D" id="1.10.8.60">
    <property type="match status" value="1"/>
</dbReference>
<dbReference type="Proteomes" id="UP000324705">
    <property type="component" value="Chromosome 1B"/>
</dbReference>
<comment type="similarity">
    <text evidence="1 4">Belongs to the AAA ATPase family.</text>
</comment>
<dbReference type="GO" id="GO:0009507">
    <property type="term" value="C:chloroplast"/>
    <property type="evidence" value="ECO:0007669"/>
    <property type="project" value="TreeGrafter"/>
</dbReference>
<dbReference type="EMBL" id="LT934112">
    <property type="protein sequence ID" value="VAH13748.1"/>
    <property type="molecule type" value="Genomic_DNA"/>
</dbReference>
<dbReference type="GO" id="GO:0016887">
    <property type="term" value="F:ATP hydrolysis activity"/>
    <property type="evidence" value="ECO:0007669"/>
    <property type="project" value="InterPro"/>
</dbReference>
<dbReference type="InterPro" id="IPR003960">
    <property type="entry name" value="ATPase_AAA_CS"/>
</dbReference>
<dbReference type="AlphaFoldDB" id="A0A9R0QP45"/>
<proteinExistence type="inferred from homology"/>
<dbReference type="Gramene" id="TRITD1Bv1G031870.1">
    <property type="protein sequence ID" value="TRITD1Bv1G031870.1"/>
    <property type="gene ID" value="TRITD1Bv1G031870"/>
</dbReference>
<dbReference type="PROSITE" id="PS00674">
    <property type="entry name" value="AAA"/>
    <property type="match status" value="1"/>
</dbReference>
<name>A0A9R0QP45_TRITD</name>
<accession>A0A9R0QP45</accession>
<keyword evidence="8" id="KW-1185">Reference proteome</keyword>
<feature type="domain" description="ATPase AAA-type core" evidence="5">
    <location>
        <begin position="11"/>
        <end position="40"/>
    </location>
</feature>
<feature type="domain" description="AAA ATPase AAA+ lid" evidence="6">
    <location>
        <begin position="64"/>
        <end position="99"/>
    </location>
</feature>
<protein>
    <recommendedName>
        <fullName evidence="9">AAA ATPase AAA+ lid domain-containing protein</fullName>
    </recommendedName>
</protein>
<dbReference type="FunFam" id="1.10.8.60:FF:000038">
    <property type="entry name" value="spermatogenesis-associated protein 5-like protein 1"/>
    <property type="match status" value="1"/>
</dbReference>
<evidence type="ECO:0000313" key="7">
    <source>
        <dbReference type="EMBL" id="VAH13748.1"/>
    </source>
</evidence>
<dbReference type="InterPro" id="IPR003959">
    <property type="entry name" value="ATPase_AAA_core"/>
</dbReference>
<dbReference type="PANTHER" id="PTHR23077">
    <property type="entry name" value="AAA-FAMILY ATPASE"/>
    <property type="match status" value="1"/>
</dbReference>
<dbReference type="InterPro" id="IPR050168">
    <property type="entry name" value="AAA_ATPase_domain"/>
</dbReference>
<dbReference type="SUPFAM" id="SSF52540">
    <property type="entry name" value="P-loop containing nucleoside triphosphate hydrolases"/>
    <property type="match status" value="1"/>
</dbReference>
<evidence type="ECO:0000256" key="4">
    <source>
        <dbReference type="RuleBase" id="RU003651"/>
    </source>
</evidence>
<organism evidence="7 8">
    <name type="scientific">Triticum turgidum subsp. durum</name>
    <name type="common">Durum wheat</name>
    <name type="synonym">Triticum durum</name>
    <dbReference type="NCBI Taxonomy" id="4567"/>
    <lineage>
        <taxon>Eukaryota</taxon>
        <taxon>Viridiplantae</taxon>
        <taxon>Streptophyta</taxon>
        <taxon>Embryophyta</taxon>
        <taxon>Tracheophyta</taxon>
        <taxon>Spermatophyta</taxon>
        <taxon>Magnoliopsida</taxon>
        <taxon>Liliopsida</taxon>
        <taxon>Poales</taxon>
        <taxon>Poaceae</taxon>
        <taxon>BOP clade</taxon>
        <taxon>Pooideae</taxon>
        <taxon>Triticodae</taxon>
        <taxon>Triticeae</taxon>
        <taxon>Triticinae</taxon>
        <taxon>Triticum</taxon>
    </lineage>
</organism>
<reference evidence="7 8" key="1">
    <citation type="submission" date="2017-09" db="EMBL/GenBank/DDBJ databases">
        <authorList>
            <consortium name="International Durum Wheat Genome Sequencing Consortium (IDWGSC)"/>
            <person name="Milanesi L."/>
        </authorList>
    </citation>
    <scope>NUCLEOTIDE SEQUENCE [LARGE SCALE GENOMIC DNA]</scope>
    <source>
        <strain evidence="8">cv. Svevo</strain>
    </source>
</reference>